<dbReference type="AlphaFoldDB" id="A0A6J7CFW5"/>
<dbReference type="PANTHER" id="PTHR33695:SF1">
    <property type="entry name" value="LIPOPROTEIN SIGNAL PEPTIDASE"/>
    <property type="match status" value="1"/>
</dbReference>
<feature type="transmembrane region" description="Helical" evidence="7">
    <location>
        <begin position="69"/>
        <end position="91"/>
    </location>
</feature>
<evidence type="ECO:0000256" key="4">
    <source>
        <dbReference type="ARBA" id="ARBA00022801"/>
    </source>
</evidence>
<keyword evidence="4" id="KW-0378">Hydrolase</keyword>
<dbReference type="GO" id="GO:0006508">
    <property type="term" value="P:proteolysis"/>
    <property type="evidence" value="ECO:0007669"/>
    <property type="project" value="UniProtKB-KW"/>
</dbReference>
<evidence type="ECO:0000256" key="2">
    <source>
        <dbReference type="ARBA" id="ARBA00022670"/>
    </source>
</evidence>
<evidence type="ECO:0000256" key="6">
    <source>
        <dbReference type="ARBA" id="ARBA00023136"/>
    </source>
</evidence>
<feature type="transmembrane region" description="Helical" evidence="7">
    <location>
        <begin position="140"/>
        <end position="165"/>
    </location>
</feature>
<dbReference type="GO" id="GO:0016020">
    <property type="term" value="C:membrane"/>
    <property type="evidence" value="ECO:0007669"/>
    <property type="project" value="InterPro"/>
</dbReference>
<evidence type="ECO:0000256" key="5">
    <source>
        <dbReference type="ARBA" id="ARBA00022989"/>
    </source>
</evidence>
<gene>
    <name evidence="8" type="ORF">UFOPK3401_00040</name>
</gene>
<keyword evidence="6 7" id="KW-0472">Membrane</keyword>
<feature type="transmembrane region" description="Helical" evidence="7">
    <location>
        <begin position="103"/>
        <end position="120"/>
    </location>
</feature>
<keyword evidence="2" id="KW-0645">Protease</keyword>
<dbReference type="PRINTS" id="PR00781">
    <property type="entry name" value="LIPOSIGPTASE"/>
</dbReference>
<keyword evidence="1" id="KW-1003">Cell membrane</keyword>
<evidence type="ECO:0000313" key="8">
    <source>
        <dbReference type="EMBL" id="CAB4857137.1"/>
    </source>
</evidence>
<feature type="transmembrane region" description="Helical" evidence="7">
    <location>
        <begin position="20"/>
        <end position="38"/>
    </location>
</feature>
<dbReference type="InterPro" id="IPR001872">
    <property type="entry name" value="Peptidase_A8"/>
</dbReference>
<dbReference type="PROSITE" id="PS00855">
    <property type="entry name" value="SPASE_II"/>
    <property type="match status" value="1"/>
</dbReference>
<reference evidence="8" key="1">
    <citation type="submission" date="2020-05" db="EMBL/GenBank/DDBJ databases">
        <authorList>
            <person name="Chiriac C."/>
            <person name="Salcher M."/>
            <person name="Ghai R."/>
            <person name="Kavagutti S V."/>
        </authorList>
    </citation>
    <scope>NUCLEOTIDE SEQUENCE</scope>
</reference>
<evidence type="ECO:0000256" key="7">
    <source>
        <dbReference type="SAM" id="Phobius"/>
    </source>
</evidence>
<organism evidence="8">
    <name type="scientific">freshwater metagenome</name>
    <dbReference type="NCBI Taxonomy" id="449393"/>
    <lineage>
        <taxon>unclassified sequences</taxon>
        <taxon>metagenomes</taxon>
        <taxon>ecological metagenomes</taxon>
    </lineage>
</organism>
<dbReference type="Pfam" id="PF01252">
    <property type="entry name" value="Peptidase_A8"/>
    <property type="match status" value="1"/>
</dbReference>
<proteinExistence type="inferred from homology"/>
<keyword evidence="3 7" id="KW-0812">Transmembrane</keyword>
<protein>
    <submittedName>
        <fullName evidence="8">Unannotated protein</fullName>
    </submittedName>
</protein>
<dbReference type="NCBIfam" id="TIGR00077">
    <property type="entry name" value="lspA"/>
    <property type="match status" value="1"/>
</dbReference>
<accession>A0A6J7CFW5</accession>
<dbReference type="PANTHER" id="PTHR33695">
    <property type="entry name" value="LIPOPROTEIN SIGNAL PEPTIDASE"/>
    <property type="match status" value="1"/>
</dbReference>
<dbReference type="GO" id="GO:0004190">
    <property type="term" value="F:aspartic-type endopeptidase activity"/>
    <property type="evidence" value="ECO:0007669"/>
    <property type="project" value="InterPro"/>
</dbReference>
<dbReference type="HAMAP" id="MF_00161">
    <property type="entry name" value="LspA"/>
    <property type="match status" value="1"/>
</dbReference>
<dbReference type="EMBL" id="CAFBLM010000001">
    <property type="protein sequence ID" value="CAB4857137.1"/>
    <property type="molecule type" value="Genomic_DNA"/>
</dbReference>
<sequence length="182" mass="18881">MHALQAARGTTLSKQSNPGLLRVVMGVALVVVLADQLAKWVVVTYREDQSPIAVIGDWVQLAVVRNSGAAFGLGASATVIFSLIAIGVAVVVVRQSRTLTSKAWAFALGALLGGAVGNVIDRLTRSPGFGRGAVVDFVDVKYFSVFNIADAALTLAAISIAILAVRGVPMSSKEQSGPYSIS</sequence>
<evidence type="ECO:0000256" key="1">
    <source>
        <dbReference type="ARBA" id="ARBA00022475"/>
    </source>
</evidence>
<evidence type="ECO:0000256" key="3">
    <source>
        <dbReference type="ARBA" id="ARBA00022692"/>
    </source>
</evidence>
<keyword evidence="5 7" id="KW-1133">Transmembrane helix</keyword>
<name>A0A6J7CFW5_9ZZZZ</name>